<keyword evidence="1" id="KW-0808">Transferase</keyword>
<keyword evidence="4" id="KW-0547">Nucleotide-binding</keyword>
<proteinExistence type="predicted"/>
<keyword evidence="4" id="KW-0067">ATP-binding</keyword>
<dbReference type="InterPro" id="IPR036890">
    <property type="entry name" value="HATPase_C_sf"/>
</dbReference>
<keyword evidence="1" id="KW-0418">Kinase</keyword>
<feature type="domain" description="Histidine kinase/HSP90-like ATPase" evidence="3">
    <location>
        <begin position="79"/>
        <end position="185"/>
    </location>
</feature>
<dbReference type="Gene3D" id="3.30.565.10">
    <property type="entry name" value="Histidine kinase-like ATPase, C-terminal domain"/>
    <property type="match status" value="1"/>
</dbReference>
<dbReference type="AlphaFoldDB" id="A0AB39QD48"/>
<sequence>MAPPSLPQPLDRLPEDHITGLPRPALAAAAEGPHRPSDATGVPTPPGGERLGRLPGPQGLGRFASGDRPAPLSRAFDLAPTPRAVGNARRSVGELLGMWGVSEEARDNAVLVTSELVTNAIVHSAGRRIVCRVHADADRIRIEVEDQNGSIIALPAPRRARPDEQNGRGLFLVDALSLDWGVASAPEGRPSSRVVWAELSTAPDAPLTTPHTAGDPSAHGPSPHS</sequence>
<dbReference type="CDD" id="cd16936">
    <property type="entry name" value="HATPase_RsbW-like"/>
    <property type="match status" value="1"/>
</dbReference>
<feature type="region of interest" description="Disordered" evidence="2">
    <location>
        <begin position="200"/>
        <end position="225"/>
    </location>
</feature>
<dbReference type="InterPro" id="IPR003594">
    <property type="entry name" value="HATPase_dom"/>
</dbReference>
<evidence type="ECO:0000256" key="1">
    <source>
        <dbReference type="ARBA" id="ARBA00022527"/>
    </source>
</evidence>
<evidence type="ECO:0000313" key="4">
    <source>
        <dbReference type="EMBL" id="XDQ41233.1"/>
    </source>
</evidence>
<dbReference type="SUPFAM" id="SSF55874">
    <property type="entry name" value="ATPase domain of HSP90 chaperone/DNA topoisomerase II/histidine kinase"/>
    <property type="match status" value="1"/>
</dbReference>
<keyword evidence="1" id="KW-0723">Serine/threonine-protein kinase</keyword>
<evidence type="ECO:0000256" key="2">
    <source>
        <dbReference type="SAM" id="MobiDB-lite"/>
    </source>
</evidence>
<dbReference type="Pfam" id="PF13581">
    <property type="entry name" value="HATPase_c_2"/>
    <property type="match status" value="1"/>
</dbReference>
<dbReference type="GO" id="GO:0005524">
    <property type="term" value="F:ATP binding"/>
    <property type="evidence" value="ECO:0007669"/>
    <property type="project" value="UniProtKB-KW"/>
</dbReference>
<dbReference type="RefSeq" id="WP_234534271.1">
    <property type="nucleotide sequence ID" value="NZ_CP163441.1"/>
</dbReference>
<dbReference type="InterPro" id="IPR050267">
    <property type="entry name" value="Anti-sigma-factor_SerPK"/>
</dbReference>
<protein>
    <submittedName>
        <fullName evidence="4">ATP-binding protein</fullName>
    </submittedName>
</protein>
<organism evidence="4">
    <name type="scientific">Streptomyces sp. R39</name>
    <dbReference type="NCBI Taxonomy" id="3238631"/>
    <lineage>
        <taxon>Bacteria</taxon>
        <taxon>Bacillati</taxon>
        <taxon>Actinomycetota</taxon>
        <taxon>Actinomycetes</taxon>
        <taxon>Kitasatosporales</taxon>
        <taxon>Streptomycetaceae</taxon>
        <taxon>Streptomyces</taxon>
    </lineage>
</organism>
<dbReference type="GO" id="GO:0004674">
    <property type="term" value="F:protein serine/threonine kinase activity"/>
    <property type="evidence" value="ECO:0007669"/>
    <property type="project" value="UniProtKB-KW"/>
</dbReference>
<evidence type="ECO:0000259" key="3">
    <source>
        <dbReference type="Pfam" id="PF13581"/>
    </source>
</evidence>
<gene>
    <name evidence="4" type="ORF">AB5J52_02520</name>
</gene>
<dbReference type="PANTHER" id="PTHR35526:SF3">
    <property type="entry name" value="ANTI-SIGMA-F FACTOR RSBW"/>
    <property type="match status" value="1"/>
</dbReference>
<accession>A0AB39QD48</accession>
<feature type="compositionally biased region" description="Low complexity" evidence="2">
    <location>
        <begin position="53"/>
        <end position="62"/>
    </location>
</feature>
<reference evidence="4" key="1">
    <citation type="submission" date="2024-07" db="EMBL/GenBank/DDBJ databases">
        <authorList>
            <person name="Yu S.T."/>
        </authorList>
    </citation>
    <scope>NUCLEOTIDE SEQUENCE</scope>
    <source>
        <strain evidence="4">R39</strain>
    </source>
</reference>
<dbReference type="PANTHER" id="PTHR35526">
    <property type="entry name" value="ANTI-SIGMA-F FACTOR RSBW-RELATED"/>
    <property type="match status" value="1"/>
</dbReference>
<dbReference type="GeneID" id="301464394"/>
<name>A0AB39QD48_9ACTN</name>
<feature type="region of interest" description="Disordered" evidence="2">
    <location>
        <begin position="1"/>
        <end position="74"/>
    </location>
</feature>
<dbReference type="EMBL" id="CP163441">
    <property type="protein sequence ID" value="XDQ41233.1"/>
    <property type="molecule type" value="Genomic_DNA"/>
</dbReference>